<comment type="caution">
    <text evidence="3">The sequence shown here is derived from an EMBL/GenBank/DDBJ whole genome shotgun (WGS) entry which is preliminary data.</text>
</comment>
<evidence type="ECO:0000313" key="4">
    <source>
        <dbReference type="Proteomes" id="UP001283361"/>
    </source>
</evidence>
<keyword evidence="2" id="KW-0732">Signal</keyword>
<dbReference type="Proteomes" id="UP001283361">
    <property type="component" value="Unassembled WGS sequence"/>
</dbReference>
<reference evidence="3" key="1">
    <citation type="journal article" date="2023" name="G3 (Bethesda)">
        <title>A reference genome for the long-term kleptoplast-retaining sea slug Elysia crispata morphotype clarki.</title>
        <authorList>
            <person name="Eastman K.E."/>
            <person name="Pendleton A.L."/>
            <person name="Shaikh M.A."/>
            <person name="Suttiyut T."/>
            <person name="Ogas R."/>
            <person name="Tomko P."/>
            <person name="Gavelis G."/>
            <person name="Widhalm J.R."/>
            <person name="Wisecaver J.H."/>
        </authorList>
    </citation>
    <scope>NUCLEOTIDE SEQUENCE</scope>
    <source>
        <strain evidence="3">ECLA1</strain>
    </source>
</reference>
<proteinExistence type="predicted"/>
<feature type="signal peptide" evidence="2">
    <location>
        <begin position="1"/>
        <end position="29"/>
    </location>
</feature>
<keyword evidence="4" id="KW-1185">Reference proteome</keyword>
<dbReference type="EMBL" id="JAWDGP010004017">
    <property type="protein sequence ID" value="KAK3768771.1"/>
    <property type="molecule type" value="Genomic_DNA"/>
</dbReference>
<evidence type="ECO:0000313" key="3">
    <source>
        <dbReference type="EMBL" id="KAK3768771.1"/>
    </source>
</evidence>
<protein>
    <submittedName>
        <fullName evidence="3">Uncharacterized protein</fullName>
    </submittedName>
</protein>
<accession>A0AAE0ZH18</accession>
<feature type="region of interest" description="Disordered" evidence="1">
    <location>
        <begin position="328"/>
        <end position="360"/>
    </location>
</feature>
<organism evidence="3 4">
    <name type="scientific">Elysia crispata</name>
    <name type="common">lettuce slug</name>
    <dbReference type="NCBI Taxonomy" id="231223"/>
    <lineage>
        <taxon>Eukaryota</taxon>
        <taxon>Metazoa</taxon>
        <taxon>Spiralia</taxon>
        <taxon>Lophotrochozoa</taxon>
        <taxon>Mollusca</taxon>
        <taxon>Gastropoda</taxon>
        <taxon>Heterobranchia</taxon>
        <taxon>Euthyneura</taxon>
        <taxon>Panpulmonata</taxon>
        <taxon>Sacoglossa</taxon>
        <taxon>Placobranchoidea</taxon>
        <taxon>Plakobranchidae</taxon>
        <taxon>Elysia</taxon>
    </lineage>
</organism>
<sequence length="360" mass="41975">MELRHVTSGTLVALHILLFLKSHVLVISGHSVIGDQGHIMELDQLHEGDDFPGNSGWEKPDGTPDKKWKEMAVWGKRSEFPDKKWKEMAVWGKRDGVPNKKWKEMADWRNNEDMTNKLQKDPDWENTDGIPDKKWKEMAVWGKRSEYPDKKWKEMAVWGKRSEYPDKKWKEMAVWGKRDNKLRDKKWKEMPVWGKRSAALNFSKKWKSMPVWGKRSFSSAQPWMHFRSNRNWIDSDSPWRKRHSWRRTGFKSWGKRSSLSGQESRFQERQLPTQEERIQQWLHDLQGALLTQGQGDLGQDKGDLGQIECSVSKGRVGTGCVLSQVRETWDKVSAKTDQGDLGQARDEADVNNPPEPVQPS</sequence>
<gene>
    <name evidence="3" type="ORF">RRG08_061230</name>
</gene>
<name>A0AAE0ZH18_9GAST</name>
<evidence type="ECO:0000256" key="1">
    <source>
        <dbReference type="SAM" id="MobiDB-lite"/>
    </source>
</evidence>
<evidence type="ECO:0000256" key="2">
    <source>
        <dbReference type="SAM" id="SignalP"/>
    </source>
</evidence>
<dbReference type="AlphaFoldDB" id="A0AAE0ZH18"/>
<feature type="compositionally biased region" description="Basic and acidic residues" evidence="1">
    <location>
        <begin position="328"/>
        <end position="348"/>
    </location>
</feature>
<feature type="chain" id="PRO_5042258481" evidence="2">
    <location>
        <begin position="30"/>
        <end position="360"/>
    </location>
</feature>